<reference evidence="2 3" key="1">
    <citation type="journal article" date="2012" name="J. Bacteriol.">
        <title>Genome Sequence of n-Alkane-Degrading Hydrocarboniphaga effusa Strain AP103T (ATCC BAA-332T).</title>
        <authorList>
            <person name="Chang H.K."/>
            <person name="Zylstra G.J."/>
            <person name="Chae J.C."/>
        </authorList>
    </citation>
    <scope>NUCLEOTIDE SEQUENCE [LARGE SCALE GENOMIC DNA]</scope>
    <source>
        <strain evidence="2 3">AP103</strain>
    </source>
</reference>
<name>I8T5Q8_9GAMM</name>
<protein>
    <submittedName>
        <fullName evidence="2">Uncharacterized protein</fullName>
    </submittedName>
</protein>
<dbReference type="AlphaFoldDB" id="I8T5Q8"/>
<dbReference type="EMBL" id="AKGD01000002">
    <property type="protein sequence ID" value="EIT69043.1"/>
    <property type="molecule type" value="Genomic_DNA"/>
</dbReference>
<keyword evidence="3" id="KW-1185">Reference proteome</keyword>
<proteinExistence type="predicted"/>
<evidence type="ECO:0000313" key="2">
    <source>
        <dbReference type="EMBL" id="EIT69043.1"/>
    </source>
</evidence>
<sequence>MPNPRFAALLVTMMLVAPSAQAQSEYEPVTIKGGQLQNLTELPQVVMFERKGERSSITLKPGASRSIGGGVVRIKRVIPAALGMEAPQKSRCAPLSLADRVQIYSPYKKSNQAIASAVDEAAVLIDSSRSDMDEIAKQAYQLRESDPDLGAQLDSLDTRMSYVGDMRYAELMDHDGSASEYDRLRAEGDALAKKRRALVEDAQIRNTSQWLSDRASNSSEATAEKERLFARQANELAKRQRQYEQLLDSYVSELSAVDKQFVAERAFRKELSRTLADEDLFWSRPIAGISGRLACGDSPFADRLLVTLRDGDTIAPRYLRGTIAFDSRESLDLVLVPITEQTGSFASDFYWPAKAKKAVVSIGDATFPLSRKHAFTDVIDDVKSDLTAVKRAKQKARHNSEGGLSQDSGVFGF</sequence>
<feature type="chain" id="PRO_5003714008" evidence="1">
    <location>
        <begin position="23"/>
        <end position="413"/>
    </location>
</feature>
<keyword evidence="1" id="KW-0732">Signal</keyword>
<accession>I8T5Q8</accession>
<evidence type="ECO:0000313" key="3">
    <source>
        <dbReference type="Proteomes" id="UP000003704"/>
    </source>
</evidence>
<dbReference type="RefSeq" id="WP_007185568.1">
    <property type="nucleotide sequence ID" value="NZ_AKGD01000002.1"/>
</dbReference>
<comment type="caution">
    <text evidence="2">The sequence shown here is derived from an EMBL/GenBank/DDBJ whole genome shotgun (WGS) entry which is preliminary data.</text>
</comment>
<gene>
    <name evidence="2" type="ORF">WQQ_26250</name>
</gene>
<organism evidence="2 3">
    <name type="scientific">Hydrocarboniphaga effusa AP103</name>
    <dbReference type="NCBI Taxonomy" id="1172194"/>
    <lineage>
        <taxon>Bacteria</taxon>
        <taxon>Pseudomonadati</taxon>
        <taxon>Pseudomonadota</taxon>
        <taxon>Gammaproteobacteria</taxon>
        <taxon>Nevskiales</taxon>
        <taxon>Nevskiaceae</taxon>
        <taxon>Hydrocarboniphaga</taxon>
    </lineage>
</organism>
<evidence type="ECO:0000256" key="1">
    <source>
        <dbReference type="SAM" id="SignalP"/>
    </source>
</evidence>
<feature type="signal peptide" evidence="1">
    <location>
        <begin position="1"/>
        <end position="22"/>
    </location>
</feature>
<dbReference type="Proteomes" id="UP000003704">
    <property type="component" value="Unassembled WGS sequence"/>
</dbReference>
<dbReference type="STRING" id="1172194.WQQ_26250"/>